<accession>A0A0A9HEW8</accession>
<proteinExistence type="predicted"/>
<evidence type="ECO:0000313" key="1">
    <source>
        <dbReference type="EMBL" id="JAE31448.1"/>
    </source>
</evidence>
<name>A0A0A9HEW8_ARUDO</name>
<organism evidence="1">
    <name type="scientific">Arundo donax</name>
    <name type="common">Giant reed</name>
    <name type="synonym">Donax arundinaceus</name>
    <dbReference type="NCBI Taxonomy" id="35708"/>
    <lineage>
        <taxon>Eukaryota</taxon>
        <taxon>Viridiplantae</taxon>
        <taxon>Streptophyta</taxon>
        <taxon>Embryophyta</taxon>
        <taxon>Tracheophyta</taxon>
        <taxon>Spermatophyta</taxon>
        <taxon>Magnoliopsida</taxon>
        <taxon>Liliopsida</taxon>
        <taxon>Poales</taxon>
        <taxon>Poaceae</taxon>
        <taxon>PACMAD clade</taxon>
        <taxon>Arundinoideae</taxon>
        <taxon>Arundineae</taxon>
        <taxon>Arundo</taxon>
    </lineage>
</organism>
<sequence>MLRVTAKYNRASTILSL</sequence>
<reference evidence="1" key="1">
    <citation type="submission" date="2014-09" db="EMBL/GenBank/DDBJ databases">
        <authorList>
            <person name="Magalhaes I.L.F."/>
            <person name="Oliveira U."/>
            <person name="Santos F.R."/>
            <person name="Vidigal T.H.D.A."/>
            <person name="Brescovit A.D."/>
            <person name="Santos A.J."/>
        </authorList>
    </citation>
    <scope>NUCLEOTIDE SEQUENCE</scope>
    <source>
        <tissue evidence="1">Shoot tissue taken approximately 20 cm above the soil surface</tissue>
    </source>
</reference>
<dbReference type="EMBL" id="GBRH01166448">
    <property type="protein sequence ID" value="JAE31448.1"/>
    <property type="molecule type" value="Transcribed_RNA"/>
</dbReference>
<dbReference type="AlphaFoldDB" id="A0A0A9HEW8"/>
<protein>
    <submittedName>
        <fullName evidence="1">Uncharacterized protein</fullName>
    </submittedName>
</protein>
<reference evidence="1" key="2">
    <citation type="journal article" date="2015" name="Data Brief">
        <title>Shoot transcriptome of the giant reed, Arundo donax.</title>
        <authorList>
            <person name="Barrero R.A."/>
            <person name="Guerrero F.D."/>
            <person name="Moolhuijzen P."/>
            <person name="Goolsby J.A."/>
            <person name="Tidwell J."/>
            <person name="Bellgard S.E."/>
            <person name="Bellgard M.I."/>
        </authorList>
    </citation>
    <scope>NUCLEOTIDE SEQUENCE</scope>
    <source>
        <tissue evidence="1">Shoot tissue taken approximately 20 cm above the soil surface</tissue>
    </source>
</reference>